<dbReference type="RefSeq" id="WP_388354220.1">
    <property type="nucleotide sequence ID" value="NZ_JBIAFJ010000053.1"/>
</dbReference>
<evidence type="ECO:0000256" key="1">
    <source>
        <dbReference type="ARBA" id="ARBA00004191"/>
    </source>
</evidence>
<reference evidence="11 12" key="1">
    <citation type="submission" date="2024-10" db="EMBL/GenBank/DDBJ databases">
        <title>The Natural Products Discovery Center: Release of the First 8490 Sequenced Strains for Exploring Actinobacteria Biosynthetic Diversity.</title>
        <authorList>
            <person name="Kalkreuter E."/>
            <person name="Kautsar S.A."/>
            <person name="Yang D."/>
            <person name="Bader C.D."/>
            <person name="Teijaro C.N."/>
            <person name="Fluegel L."/>
            <person name="Davis C.M."/>
            <person name="Simpson J.R."/>
            <person name="Lauterbach L."/>
            <person name="Steele A.D."/>
            <person name="Gui C."/>
            <person name="Meng S."/>
            <person name="Li G."/>
            <person name="Viehrig K."/>
            <person name="Ye F."/>
            <person name="Su P."/>
            <person name="Kiefer A.F."/>
            <person name="Nichols A."/>
            <person name="Cepeda A.J."/>
            <person name="Yan W."/>
            <person name="Fan B."/>
            <person name="Jiang Y."/>
            <person name="Adhikari A."/>
            <person name="Zheng C.-J."/>
            <person name="Schuster L."/>
            <person name="Cowan T.M."/>
            <person name="Smanski M.J."/>
            <person name="Chevrette M.G."/>
            <person name="De Carvalho L.P.S."/>
            <person name="Shen B."/>
        </authorList>
    </citation>
    <scope>NUCLEOTIDE SEQUENCE [LARGE SCALE GENOMIC DNA]</scope>
    <source>
        <strain evidence="11 12">NPDC007147</strain>
    </source>
</reference>
<keyword evidence="12" id="KW-1185">Reference proteome</keyword>
<organism evidence="11 12">
    <name type="scientific">Streptomyces kebangsaanensis</name>
    <dbReference type="NCBI Taxonomy" id="864058"/>
    <lineage>
        <taxon>Bacteria</taxon>
        <taxon>Bacillati</taxon>
        <taxon>Actinomycetota</taxon>
        <taxon>Actinomycetes</taxon>
        <taxon>Kitasatosporales</taxon>
        <taxon>Streptomycetaceae</taxon>
        <taxon>Streptomyces</taxon>
    </lineage>
</organism>
<keyword evidence="2" id="KW-0134">Cell wall</keyword>
<evidence type="ECO:0000256" key="9">
    <source>
        <dbReference type="SAM" id="SignalP"/>
    </source>
</evidence>
<evidence type="ECO:0000256" key="4">
    <source>
        <dbReference type="ARBA" id="ARBA00022729"/>
    </source>
</evidence>
<comment type="subcellular location">
    <subcellularLocation>
        <location evidence="1">Secreted</location>
        <location evidence="1">Cell wall</location>
    </subcellularLocation>
</comment>
<feature type="signal peptide" evidence="9">
    <location>
        <begin position="1"/>
        <end position="28"/>
    </location>
</feature>
<feature type="compositionally biased region" description="Pro residues" evidence="8">
    <location>
        <begin position="108"/>
        <end position="127"/>
    </location>
</feature>
<evidence type="ECO:0000256" key="5">
    <source>
        <dbReference type="ARBA" id="ARBA00022889"/>
    </source>
</evidence>
<evidence type="ECO:0000256" key="7">
    <source>
        <dbReference type="PROSITE-ProRule" id="PRU01232"/>
    </source>
</evidence>
<feature type="chain" id="PRO_5046874009" evidence="9">
    <location>
        <begin position="29"/>
        <end position="184"/>
    </location>
</feature>
<dbReference type="Proteomes" id="UP001601197">
    <property type="component" value="Unassembled WGS sequence"/>
</dbReference>
<feature type="compositionally biased region" description="Acidic residues" evidence="8">
    <location>
        <begin position="95"/>
        <end position="104"/>
    </location>
</feature>
<name>A0ABW6L2P7_9ACTN</name>
<evidence type="ECO:0000313" key="11">
    <source>
        <dbReference type="EMBL" id="MFE9174383.1"/>
    </source>
</evidence>
<accession>A0ABW6L2P7</accession>
<keyword evidence="5" id="KW-0130">Cell adhesion</keyword>
<evidence type="ECO:0000256" key="8">
    <source>
        <dbReference type="SAM" id="MobiDB-lite"/>
    </source>
</evidence>
<gene>
    <name evidence="11" type="ORF">ACFYNZ_33950</name>
</gene>
<feature type="region of interest" description="Disordered" evidence="8">
    <location>
        <begin position="81"/>
        <end position="150"/>
    </location>
</feature>
<evidence type="ECO:0000256" key="3">
    <source>
        <dbReference type="ARBA" id="ARBA00022525"/>
    </source>
</evidence>
<evidence type="ECO:0000256" key="6">
    <source>
        <dbReference type="ARBA" id="ARBA00023087"/>
    </source>
</evidence>
<dbReference type="EMBL" id="JBIAFJ010000053">
    <property type="protein sequence ID" value="MFE9174383.1"/>
    <property type="molecule type" value="Genomic_DNA"/>
</dbReference>
<comment type="caution">
    <text evidence="11">The sequence shown here is derived from an EMBL/GenBank/DDBJ whole genome shotgun (WGS) entry which is preliminary data.</text>
</comment>
<sequence>MRQTLSRGVAAAAAATGILSLYGGSALADTSATGVAEGSPGVLSGNTVQVPVEAPVNVCGNTVGVLTALSGAFDNSCVNAPGKKEVRTPEPFPSEPEECTEECEAAPPAAPTPPAPRTSEPPRPTAPPTRTVQTPPPAAGEQPGVPPQLAETGGKALLAASAASAALITGGVMMYRRGRAASLR</sequence>
<feature type="domain" description="Chaplin" evidence="10">
    <location>
        <begin position="39"/>
        <end position="79"/>
    </location>
</feature>
<evidence type="ECO:0000256" key="2">
    <source>
        <dbReference type="ARBA" id="ARBA00022512"/>
    </source>
</evidence>
<keyword evidence="6 7" id="KW-0034">Amyloid</keyword>
<keyword evidence="4 9" id="KW-0732">Signal</keyword>
<evidence type="ECO:0000313" key="12">
    <source>
        <dbReference type="Proteomes" id="UP001601197"/>
    </source>
</evidence>
<dbReference type="Pfam" id="PF03777">
    <property type="entry name" value="ChpA-C"/>
    <property type="match status" value="1"/>
</dbReference>
<dbReference type="PROSITE" id="PS51884">
    <property type="entry name" value="CHAPLIN"/>
    <property type="match status" value="1"/>
</dbReference>
<keyword evidence="3" id="KW-0964">Secreted</keyword>
<evidence type="ECO:0000259" key="10">
    <source>
        <dbReference type="PROSITE" id="PS51884"/>
    </source>
</evidence>
<protein>
    <submittedName>
        <fullName evidence="11">Chaplin</fullName>
    </submittedName>
</protein>
<dbReference type="InterPro" id="IPR005528">
    <property type="entry name" value="ChpA-H"/>
</dbReference>
<proteinExistence type="predicted"/>